<dbReference type="Pfam" id="PF00155">
    <property type="entry name" value="Aminotran_1_2"/>
    <property type="match status" value="1"/>
</dbReference>
<keyword evidence="5" id="KW-0663">Pyridoxal phosphate</keyword>
<dbReference type="InterPro" id="IPR015424">
    <property type="entry name" value="PyrdxlP-dep_Trfase"/>
</dbReference>
<dbReference type="GO" id="GO:0006520">
    <property type="term" value="P:amino acid metabolic process"/>
    <property type="evidence" value="ECO:0007669"/>
    <property type="project" value="InterPro"/>
</dbReference>
<dbReference type="FunFam" id="3.40.640.10:FF:000033">
    <property type="entry name" value="Aspartate aminotransferase"/>
    <property type="match status" value="1"/>
</dbReference>
<evidence type="ECO:0000256" key="6">
    <source>
        <dbReference type="RuleBase" id="RU000481"/>
    </source>
</evidence>
<dbReference type="AlphaFoldDB" id="A0A8J2VRU2"/>
<gene>
    <name evidence="8" type="ORF">GCM10011391_17270</name>
</gene>
<dbReference type="PANTHER" id="PTHR46383:SF1">
    <property type="entry name" value="ASPARTATE AMINOTRANSFERASE"/>
    <property type="match status" value="1"/>
</dbReference>
<evidence type="ECO:0000313" key="9">
    <source>
        <dbReference type="Proteomes" id="UP000628775"/>
    </source>
</evidence>
<name>A0A8J2VRU2_9BACL</name>
<feature type="domain" description="Aminotransferase class I/classII large" evidence="7">
    <location>
        <begin position="31"/>
        <end position="385"/>
    </location>
</feature>
<dbReference type="PANTHER" id="PTHR46383">
    <property type="entry name" value="ASPARTATE AMINOTRANSFERASE"/>
    <property type="match status" value="1"/>
</dbReference>
<dbReference type="Proteomes" id="UP000628775">
    <property type="component" value="Unassembled WGS sequence"/>
</dbReference>
<dbReference type="GO" id="GO:0030170">
    <property type="term" value="F:pyridoxal phosphate binding"/>
    <property type="evidence" value="ECO:0007669"/>
    <property type="project" value="InterPro"/>
</dbReference>
<evidence type="ECO:0000256" key="5">
    <source>
        <dbReference type="ARBA" id="ARBA00022898"/>
    </source>
</evidence>
<proteinExistence type="inferred from homology"/>
<dbReference type="Gene3D" id="3.40.640.10">
    <property type="entry name" value="Type I PLP-dependent aspartate aminotransferase-like (Major domain)"/>
    <property type="match status" value="1"/>
</dbReference>
<dbReference type="InterPro" id="IPR015422">
    <property type="entry name" value="PyrdxlP-dep_Trfase_small"/>
</dbReference>
<dbReference type="PRINTS" id="PR00753">
    <property type="entry name" value="ACCSYNTHASE"/>
</dbReference>
<reference evidence="8" key="2">
    <citation type="submission" date="2020-09" db="EMBL/GenBank/DDBJ databases">
        <authorList>
            <person name="Sun Q."/>
            <person name="Zhou Y."/>
        </authorList>
    </citation>
    <scope>NUCLEOTIDE SEQUENCE</scope>
    <source>
        <strain evidence="8">CGMCC 1.15371</strain>
    </source>
</reference>
<comment type="cofactor">
    <cofactor evidence="1 6">
        <name>pyridoxal 5'-phosphate</name>
        <dbReference type="ChEBI" id="CHEBI:597326"/>
    </cofactor>
</comment>
<dbReference type="InterPro" id="IPR050596">
    <property type="entry name" value="AspAT/PAT-like"/>
</dbReference>
<dbReference type="InterPro" id="IPR004838">
    <property type="entry name" value="NHTrfase_class1_PyrdxlP-BS"/>
</dbReference>
<sequence length="394" mass="42722">MELSQRVKNISPSSTLAITAKAKELKASGIDVIGLAAGEPDFNTPEPIIEAAFKAAKEGQTKYTATSGISELKAAIVQKMARDSHLTISPEEIIITTGAKHALYLTFQALLNPGDEVIIPSPYWVSYTEQVKLADGVPVIVEGLEENDFKVTVERIKEATTAKTKALILNSPSNPTGMIYTADELREIGQYCLKNDIVVVSDEIYEKLVYDGAKAESIVSVVPDLKNQSVIINGVSKSYAMTGWRIGYAVAEASFIKAMTNVASHSTSNPTSVAQYAALAAFNGSQEPVETMRQAFEDRLNQTYEKLVSIPGFKCIKPQGAFYLFPNAKWAAEMTGFTSVTAFVAALVEEAKIAMVPGEGFGSPDNVRLSYATSLDNLNKALERLNTFMENHIK</sequence>
<dbReference type="GO" id="GO:0008483">
    <property type="term" value="F:transaminase activity"/>
    <property type="evidence" value="ECO:0007669"/>
    <property type="project" value="UniProtKB-KW"/>
</dbReference>
<dbReference type="Gene3D" id="3.90.1150.10">
    <property type="entry name" value="Aspartate Aminotransferase, domain 1"/>
    <property type="match status" value="1"/>
</dbReference>
<dbReference type="PROSITE" id="PS00105">
    <property type="entry name" value="AA_TRANSFER_CLASS_1"/>
    <property type="match status" value="1"/>
</dbReference>
<dbReference type="CDD" id="cd00609">
    <property type="entry name" value="AAT_like"/>
    <property type="match status" value="1"/>
</dbReference>
<protein>
    <recommendedName>
        <fullName evidence="6">Aminotransferase</fullName>
        <ecNumber evidence="6">2.6.1.-</ecNumber>
    </recommendedName>
</protein>
<comment type="caution">
    <text evidence="8">The sequence shown here is derived from an EMBL/GenBank/DDBJ whole genome shotgun (WGS) entry which is preliminary data.</text>
</comment>
<accession>A0A8J2VRU2</accession>
<dbReference type="SUPFAM" id="SSF53383">
    <property type="entry name" value="PLP-dependent transferases"/>
    <property type="match status" value="1"/>
</dbReference>
<keyword evidence="9" id="KW-1185">Reference proteome</keyword>
<dbReference type="RefSeq" id="WP_188692205.1">
    <property type="nucleotide sequence ID" value="NZ_BMIR01000006.1"/>
</dbReference>
<evidence type="ECO:0000259" key="7">
    <source>
        <dbReference type="Pfam" id="PF00155"/>
    </source>
</evidence>
<dbReference type="EC" id="2.6.1.-" evidence="6"/>
<evidence type="ECO:0000256" key="1">
    <source>
        <dbReference type="ARBA" id="ARBA00001933"/>
    </source>
</evidence>
<comment type="similarity">
    <text evidence="2 6">Belongs to the class-I pyridoxal-phosphate-dependent aminotransferase family.</text>
</comment>
<dbReference type="InterPro" id="IPR015421">
    <property type="entry name" value="PyrdxlP-dep_Trfase_major"/>
</dbReference>
<evidence type="ECO:0000313" key="8">
    <source>
        <dbReference type="EMBL" id="GGE39026.1"/>
    </source>
</evidence>
<organism evidence="8 9">
    <name type="scientific">Pullulanibacillus camelliae</name>
    <dbReference type="NCBI Taxonomy" id="1707096"/>
    <lineage>
        <taxon>Bacteria</taxon>
        <taxon>Bacillati</taxon>
        <taxon>Bacillota</taxon>
        <taxon>Bacilli</taxon>
        <taxon>Bacillales</taxon>
        <taxon>Sporolactobacillaceae</taxon>
        <taxon>Pullulanibacillus</taxon>
    </lineage>
</organism>
<dbReference type="EMBL" id="BMIR01000006">
    <property type="protein sequence ID" value="GGE39026.1"/>
    <property type="molecule type" value="Genomic_DNA"/>
</dbReference>
<keyword evidence="3 6" id="KW-0032">Aminotransferase</keyword>
<reference evidence="8" key="1">
    <citation type="journal article" date="2014" name="Int. J. Syst. Evol. Microbiol.">
        <title>Complete genome sequence of Corynebacterium casei LMG S-19264T (=DSM 44701T), isolated from a smear-ripened cheese.</title>
        <authorList>
            <consortium name="US DOE Joint Genome Institute (JGI-PGF)"/>
            <person name="Walter F."/>
            <person name="Albersmeier A."/>
            <person name="Kalinowski J."/>
            <person name="Ruckert C."/>
        </authorList>
    </citation>
    <scope>NUCLEOTIDE SEQUENCE</scope>
    <source>
        <strain evidence="8">CGMCC 1.15371</strain>
    </source>
</reference>
<dbReference type="InterPro" id="IPR004839">
    <property type="entry name" value="Aminotransferase_I/II_large"/>
</dbReference>
<keyword evidence="4 6" id="KW-0808">Transferase</keyword>
<evidence type="ECO:0000256" key="4">
    <source>
        <dbReference type="ARBA" id="ARBA00022679"/>
    </source>
</evidence>
<evidence type="ECO:0000256" key="3">
    <source>
        <dbReference type="ARBA" id="ARBA00022576"/>
    </source>
</evidence>
<evidence type="ECO:0000256" key="2">
    <source>
        <dbReference type="ARBA" id="ARBA00007441"/>
    </source>
</evidence>